<dbReference type="AlphaFoldDB" id="A0AAV5IB74"/>
<dbReference type="InterPro" id="IPR005162">
    <property type="entry name" value="Retrotrans_gag_dom"/>
</dbReference>
<sequence>MERTFTGNRPSRGNIDEQDNIQLLESDLSDFQTMSRNLFVGGAEQEQSNTSDDERTSTGYATQLEEQFHIPAEARRRHSRHNTSRLERPMESSRTTELEERTRPAAIVATRNSLALSNVVVPTRPIAKPYQEGFKIPRLETYDGSGDLDKYLHTYQAIMRIQNATDAMMCKVFPVTLKSTARRWYHKLPRHSVASYSELATLFSNKFASQREIKRTANELMQVHQKKGESLRDYMQWFNKSTLNIDNVPDTICLFTLLHGLKPDQFLDNLLENPSKSWNEVNDRSASFILSKNFQSPKREPMTDRIQHWVKRPPPQMHDFPRANRSKYCDYHHGYSHNIEDCQSLKDELEFLARNGKLEGYGSPYSSEAGRTYKGRPFNRRGQGQKTSMQNQKDHRVVGYNGIPPPSGTINMIFGGMHSGGQKAEWENTPITFSPIDYKRLEGEPDVMMPHVDPFMATIHVGNHNANKVFIDKGSSPDILYWSCFQKMQLNPNSLRKYEGPIYEFDNQPIPVKGVITLPIYVGVEPRFRMASVDFLVVNMESTFNARIGRATLCELKAVISQPHLYMKFPTSQGVEVLNGNQKMART</sequence>
<dbReference type="PANTHER" id="PTHR33223:SF10">
    <property type="entry name" value="AMINOTRANSFERASE-LIKE PLANT MOBILE DOMAIN-CONTAINING PROTEIN"/>
    <property type="match status" value="1"/>
</dbReference>
<dbReference type="Gene3D" id="2.40.70.10">
    <property type="entry name" value="Acid Proteases"/>
    <property type="match status" value="1"/>
</dbReference>
<dbReference type="InterPro" id="IPR021109">
    <property type="entry name" value="Peptidase_aspartic_dom_sf"/>
</dbReference>
<name>A0AAV5IB74_9ROSI</name>
<evidence type="ECO:0000313" key="3">
    <source>
        <dbReference type="EMBL" id="GKU95431.1"/>
    </source>
</evidence>
<feature type="region of interest" description="Disordered" evidence="1">
    <location>
        <begin position="1"/>
        <end position="20"/>
    </location>
</feature>
<dbReference type="PANTHER" id="PTHR33223">
    <property type="entry name" value="CCHC-TYPE DOMAIN-CONTAINING PROTEIN"/>
    <property type="match status" value="1"/>
</dbReference>
<dbReference type="EMBL" id="BPVZ01000009">
    <property type="protein sequence ID" value="GKU95431.1"/>
    <property type="molecule type" value="Genomic_DNA"/>
</dbReference>
<feature type="compositionally biased region" description="Polar residues" evidence="1">
    <location>
        <begin position="382"/>
        <end position="391"/>
    </location>
</feature>
<proteinExistence type="predicted"/>
<gene>
    <name evidence="3" type="ORF">SLEP1_g8795</name>
</gene>
<feature type="region of interest" description="Disordered" evidence="1">
    <location>
        <begin position="363"/>
        <end position="398"/>
    </location>
</feature>
<accession>A0AAV5IB74</accession>
<dbReference type="Proteomes" id="UP001054252">
    <property type="component" value="Unassembled WGS sequence"/>
</dbReference>
<dbReference type="Pfam" id="PF03732">
    <property type="entry name" value="Retrotrans_gag"/>
    <property type="match status" value="1"/>
</dbReference>
<feature type="compositionally biased region" description="Basic and acidic residues" evidence="1">
    <location>
        <begin position="84"/>
        <end position="102"/>
    </location>
</feature>
<evidence type="ECO:0000313" key="4">
    <source>
        <dbReference type="Proteomes" id="UP001054252"/>
    </source>
</evidence>
<comment type="caution">
    <text evidence="3">The sequence shown here is derived from an EMBL/GenBank/DDBJ whole genome shotgun (WGS) entry which is preliminary data.</text>
</comment>
<organism evidence="3 4">
    <name type="scientific">Rubroshorea leprosula</name>
    <dbReference type="NCBI Taxonomy" id="152421"/>
    <lineage>
        <taxon>Eukaryota</taxon>
        <taxon>Viridiplantae</taxon>
        <taxon>Streptophyta</taxon>
        <taxon>Embryophyta</taxon>
        <taxon>Tracheophyta</taxon>
        <taxon>Spermatophyta</taxon>
        <taxon>Magnoliopsida</taxon>
        <taxon>eudicotyledons</taxon>
        <taxon>Gunneridae</taxon>
        <taxon>Pentapetalae</taxon>
        <taxon>rosids</taxon>
        <taxon>malvids</taxon>
        <taxon>Malvales</taxon>
        <taxon>Dipterocarpaceae</taxon>
        <taxon>Rubroshorea</taxon>
    </lineage>
</organism>
<feature type="region of interest" description="Disordered" evidence="1">
    <location>
        <begin position="71"/>
        <end position="102"/>
    </location>
</feature>
<reference evidence="3 4" key="1">
    <citation type="journal article" date="2021" name="Commun. Biol.">
        <title>The genome of Shorea leprosula (Dipterocarpaceae) highlights the ecological relevance of drought in aseasonal tropical rainforests.</title>
        <authorList>
            <person name="Ng K.K.S."/>
            <person name="Kobayashi M.J."/>
            <person name="Fawcett J.A."/>
            <person name="Hatakeyama M."/>
            <person name="Paape T."/>
            <person name="Ng C.H."/>
            <person name="Ang C.C."/>
            <person name="Tnah L.H."/>
            <person name="Lee C.T."/>
            <person name="Nishiyama T."/>
            <person name="Sese J."/>
            <person name="O'Brien M.J."/>
            <person name="Copetti D."/>
            <person name="Mohd Noor M.I."/>
            <person name="Ong R.C."/>
            <person name="Putra M."/>
            <person name="Sireger I.Z."/>
            <person name="Indrioko S."/>
            <person name="Kosugi Y."/>
            <person name="Izuno A."/>
            <person name="Isagi Y."/>
            <person name="Lee S.L."/>
            <person name="Shimizu K.K."/>
        </authorList>
    </citation>
    <scope>NUCLEOTIDE SEQUENCE [LARGE SCALE GENOMIC DNA]</scope>
    <source>
        <strain evidence="3">214</strain>
    </source>
</reference>
<keyword evidence="4" id="KW-1185">Reference proteome</keyword>
<feature type="compositionally biased region" description="Polar residues" evidence="1">
    <location>
        <begin position="1"/>
        <end position="11"/>
    </location>
</feature>
<evidence type="ECO:0000256" key="1">
    <source>
        <dbReference type="SAM" id="MobiDB-lite"/>
    </source>
</evidence>
<feature type="domain" description="Retrotransposon gag" evidence="2">
    <location>
        <begin position="171"/>
        <end position="263"/>
    </location>
</feature>
<protein>
    <recommendedName>
        <fullName evidence="2">Retrotransposon gag domain-containing protein</fullName>
    </recommendedName>
</protein>
<evidence type="ECO:0000259" key="2">
    <source>
        <dbReference type="Pfam" id="PF03732"/>
    </source>
</evidence>